<name>K3X3D5_GLOUD</name>
<dbReference type="InParanoid" id="K3X3D5"/>
<reference evidence="2" key="1">
    <citation type="journal article" date="2010" name="Genome Biol.">
        <title>Genome sequence of the necrotrophic plant pathogen Pythium ultimum reveals original pathogenicity mechanisms and effector repertoire.</title>
        <authorList>
            <person name="Levesque C.A."/>
            <person name="Brouwer H."/>
            <person name="Cano L."/>
            <person name="Hamilton J.P."/>
            <person name="Holt C."/>
            <person name="Huitema E."/>
            <person name="Raffaele S."/>
            <person name="Robideau G.P."/>
            <person name="Thines M."/>
            <person name="Win J."/>
            <person name="Zerillo M.M."/>
            <person name="Beakes G.W."/>
            <person name="Boore J.L."/>
            <person name="Busam D."/>
            <person name="Dumas B."/>
            <person name="Ferriera S."/>
            <person name="Fuerstenberg S.I."/>
            <person name="Gachon C.M."/>
            <person name="Gaulin E."/>
            <person name="Govers F."/>
            <person name="Grenville-Briggs L."/>
            <person name="Horner N."/>
            <person name="Hostetler J."/>
            <person name="Jiang R.H."/>
            <person name="Johnson J."/>
            <person name="Krajaejun T."/>
            <person name="Lin H."/>
            <person name="Meijer H.J."/>
            <person name="Moore B."/>
            <person name="Morris P."/>
            <person name="Phuntmart V."/>
            <person name="Puiu D."/>
            <person name="Shetty J."/>
            <person name="Stajich J.E."/>
            <person name="Tripathy S."/>
            <person name="Wawra S."/>
            <person name="van West P."/>
            <person name="Whitty B.R."/>
            <person name="Coutinho P.M."/>
            <person name="Henrissat B."/>
            <person name="Martin F."/>
            <person name="Thomas P.D."/>
            <person name="Tyler B.M."/>
            <person name="De Vries R.P."/>
            <person name="Kamoun S."/>
            <person name="Yandell M."/>
            <person name="Tisserat N."/>
            <person name="Buell C.R."/>
        </authorList>
    </citation>
    <scope>NUCLEOTIDE SEQUENCE</scope>
    <source>
        <strain evidence="2">DAOM:BR144</strain>
    </source>
</reference>
<organism evidence="1 2">
    <name type="scientific">Globisporangium ultimum (strain ATCC 200006 / CBS 805.95 / DAOM BR144)</name>
    <name type="common">Pythium ultimum</name>
    <dbReference type="NCBI Taxonomy" id="431595"/>
    <lineage>
        <taxon>Eukaryota</taxon>
        <taxon>Sar</taxon>
        <taxon>Stramenopiles</taxon>
        <taxon>Oomycota</taxon>
        <taxon>Peronosporomycetes</taxon>
        <taxon>Pythiales</taxon>
        <taxon>Pythiaceae</taxon>
        <taxon>Globisporangium</taxon>
    </lineage>
</organism>
<reference evidence="1" key="3">
    <citation type="submission" date="2015-02" db="UniProtKB">
        <authorList>
            <consortium name="EnsemblProtists"/>
        </authorList>
    </citation>
    <scope>IDENTIFICATION</scope>
    <source>
        <strain evidence="1">DAOM BR144</strain>
    </source>
</reference>
<protein>
    <submittedName>
        <fullName evidence="1">Uncharacterized protein</fullName>
    </submittedName>
</protein>
<reference evidence="2" key="2">
    <citation type="submission" date="2010-04" db="EMBL/GenBank/DDBJ databases">
        <authorList>
            <person name="Buell R."/>
            <person name="Hamilton J."/>
            <person name="Hostetler J."/>
        </authorList>
    </citation>
    <scope>NUCLEOTIDE SEQUENCE [LARGE SCALE GENOMIC DNA]</scope>
    <source>
        <strain evidence="2">DAOM:BR144</strain>
    </source>
</reference>
<dbReference type="OMA" id="FDRMHGY"/>
<dbReference type="HOGENOM" id="CLU_044930_0_1_1"/>
<accession>K3X3D5</accession>
<proteinExistence type="predicted"/>
<keyword evidence="2" id="KW-1185">Reference proteome</keyword>
<evidence type="ECO:0000313" key="1">
    <source>
        <dbReference type="EnsemblProtists" id="PYU1_T011734"/>
    </source>
</evidence>
<dbReference type="eggNOG" id="ENOG502S0NH">
    <property type="taxonomic scope" value="Eukaryota"/>
</dbReference>
<dbReference type="AlphaFoldDB" id="K3X3D5"/>
<evidence type="ECO:0000313" key="2">
    <source>
        <dbReference type="Proteomes" id="UP000019132"/>
    </source>
</evidence>
<sequence>MPLLPAHEVRHLREEYRRLQHELQSLCAKWNTALPDPRTRLMACEAAKQRIITSHVEKVNADLKEQLLVQQLFYASLQRTLLEAPLSTMAVTSQAMFERMHGYLNLGTDVQTRIEQLEDRFEVSFRLARSTVDSFTNDLTATASAMVPFSRTCAMGVDNDTLVSNIFICKLPNSSLQSVLEAAYDVHTAMHSEMQKRMGVEFDLKIIHDMGPTCFYSQVQRFDGAYDGSRTNRAVAAKMVSDDFAVITTDFTDNDELYPTRNASDNFMVDACSITTLTRHVDPVDGQPYVLLRRIQVHRYNLLSNSPVLFNELNTMLPYINGDLPMALLCEALQSRATSSA</sequence>
<dbReference type="Proteomes" id="UP000019132">
    <property type="component" value="Unassembled WGS sequence"/>
</dbReference>
<dbReference type="EMBL" id="GL376611">
    <property type="status" value="NOT_ANNOTATED_CDS"/>
    <property type="molecule type" value="Genomic_DNA"/>
</dbReference>
<dbReference type="EnsemblProtists" id="PYU1_T011734">
    <property type="protein sequence ID" value="PYU1_T011734"/>
    <property type="gene ID" value="PYU1_G011708"/>
</dbReference>
<dbReference type="VEuPathDB" id="FungiDB:PYU1_G011708"/>